<comment type="similarity">
    <text evidence="1">Belongs to the short-chain dehydrogenases/reductases (SDR) family.</text>
</comment>
<dbReference type="PANTHER" id="PTHR43115:SF4">
    <property type="entry name" value="DEHYDROGENASE_REDUCTASE SDR FAMILY MEMBER 11"/>
    <property type="match status" value="1"/>
</dbReference>
<dbReference type="GO" id="GO:0016616">
    <property type="term" value="F:oxidoreductase activity, acting on the CH-OH group of donors, NAD or NADP as acceptor"/>
    <property type="evidence" value="ECO:0007669"/>
    <property type="project" value="UniProtKB-ARBA"/>
</dbReference>
<dbReference type="InterPro" id="IPR020904">
    <property type="entry name" value="Sc_DH/Rdtase_CS"/>
</dbReference>
<dbReference type="PRINTS" id="PR00080">
    <property type="entry name" value="SDRFAMILY"/>
</dbReference>
<keyword evidence="4" id="KW-1185">Reference proteome</keyword>
<keyword evidence="2" id="KW-0560">Oxidoreductase</keyword>
<evidence type="ECO:0000256" key="1">
    <source>
        <dbReference type="ARBA" id="ARBA00006484"/>
    </source>
</evidence>
<dbReference type="AlphaFoldDB" id="A0A182PN69"/>
<dbReference type="EnsemblMetazoa" id="AEPI008393-RA">
    <property type="protein sequence ID" value="AEPI008393-PA"/>
    <property type="gene ID" value="AEPI008393"/>
</dbReference>
<dbReference type="Gene3D" id="3.40.50.720">
    <property type="entry name" value="NAD(P)-binding Rossmann-like Domain"/>
    <property type="match status" value="5"/>
</dbReference>
<dbReference type="VEuPathDB" id="VectorBase:AEPI008393"/>
<protein>
    <recommendedName>
        <fullName evidence="5">Dehydrogenase</fullName>
    </recommendedName>
</protein>
<evidence type="ECO:0000256" key="2">
    <source>
        <dbReference type="ARBA" id="ARBA00023002"/>
    </source>
</evidence>
<sequence>EEDILAAFRLVEEKFGGVDVLINNAGVARDSVGVLDANNTQELRDVIDTNLLGVALCSREAYQSMKKRSVDGHIVHINSILGHKVIPARTLNVYPATKYAITALTDTMRHEMTLAGTKIKVTSISPGLVRTEIIPKTATVAKMPILEPEDIADGILYVLGTPPRVQIHELTIKPVGESYKSEPLAMERWRGKVAIVTGASSGIGAATVKALAKAGMVTFGLARRVERVEELKADLPEEARERLHAVKCDVTKEEDILAAFRLVEEKFGGVDVLINNAGVARSSVGVLDANNTQELRDVIDTNLVGLALCSREAYQSMKKRSVDGHIVHINSILGHQVIPMATLNVYPATKYGVTALTETMRHELRLAGTKIKVTSVSPGLVRTEIIPNSGAISDMPILEPEDIADGILYVLGTPPRVQIHELTIKPVAVVTGASSGIGAATVKALAKAGMITFGLARRVERVEELKADLPEEARERLHAVKCDVTKEEDILAAFRLVEEKFGGVDVLINNAGVARDSVGVLDANNTQELRDVIDTNLVGLALCSREAYQSLRKRLVDGHIVHINSVLGHKVIPARTLNVYPATKYAITALTDTMRHEMTLAGTKIKVSSISPGLVRTEIIPKAAMIAKMPILEPEDIADGILYVLGTPPRVQIVELTIKPVGEMLGIHTTPFANQPPMERWCGKVAVVTGASSGIGAATVKALANAGMITFGLARRVDRVDELKKDLSNEAKDRLHSVRCDITKEEDILAAFRLVEEKCGGVDVLINNAGLAKGGVGVLDADNTQVIRDVIDTNVVGLALCSRQAYQSMKKRSVDGHIVHINSILGHMVAPMGTINVYPASKYAVTALTETMRHELRLAGTKIKVTSISPGLVRTEMPTSTALAERPCLEPEDIADGILYVLGTPPRVQILELTIKPIRYPFPNTERIIVKFSFQNGSGSGIGAATVKALANAGMIVIGLARRVERVETLRKEVADPVAQRLYAIRCDITREEDVLAAFSQINQQHGGVDVLINNAGIAQGGIALFTPENTAQLRQVLDTNVMGVVLCSREAFLSMKSRSVDGHIVHINSVVGHAVPAFTSFNIYPASKYAVTALTETMRHELRMADTKIKVTSISPGLVKTEAIPSEMKSGHIPILEPEDVADAILYVLGTPPRVQVHELTIRPVGEAM</sequence>
<dbReference type="InterPro" id="IPR036291">
    <property type="entry name" value="NAD(P)-bd_dom_sf"/>
</dbReference>
<accession>A0A182PN69</accession>
<dbReference type="Pfam" id="PF00106">
    <property type="entry name" value="adh_short"/>
    <property type="match status" value="5"/>
</dbReference>
<proteinExistence type="inferred from homology"/>
<evidence type="ECO:0008006" key="5">
    <source>
        <dbReference type="Google" id="ProtNLM"/>
    </source>
</evidence>
<dbReference type="SUPFAM" id="SSF51735">
    <property type="entry name" value="NAD(P)-binding Rossmann-fold domains"/>
    <property type="match status" value="5"/>
</dbReference>
<name>A0A182PN69_9DIPT</name>
<dbReference type="Proteomes" id="UP000075885">
    <property type="component" value="Unassembled WGS sequence"/>
</dbReference>
<dbReference type="STRING" id="199890.A0A182PN69"/>
<dbReference type="PROSITE" id="PS00061">
    <property type="entry name" value="ADH_SHORT"/>
    <property type="match status" value="5"/>
</dbReference>
<dbReference type="InterPro" id="IPR002347">
    <property type="entry name" value="SDR_fam"/>
</dbReference>
<reference evidence="4" key="1">
    <citation type="submission" date="2013-03" db="EMBL/GenBank/DDBJ databases">
        <title>The Genome Sequence of Anopheles epiroticus epiroticus2.</title>
        <authorList>
            <consortium name="The Broad Institute Genomics Platform"/>
            <person name="Neafsey D.E."/>
            <person name="Howell P."/>
            <person name="Walker B."/>
            <person name="Young S.K."/>
            <person name="Zeng Q."/>
            <person name="Gargeya S."/>
            <person name="Fitzgerald M."/>
            <person name="Haas B."/>
            <person name="Abouelleil A."/>
            <person name="Allen A.W."/>
            <person name="Alvarado L."/>
            <person name="Arachchi H.M."/>
            <person name="Berlin A.M."/>
            <person name="Chapman S.B."/>
            <person name="Gainer-Dewar J."/>
            <person name="Goldberg J."/>
            <person name="Griggs A."/>
            <person name="Gujja S."/>
            <person name="Hansen M."/>
            <person name="Howarth C."/>
            <person name="Imamovic A."/>
            <person name="Ireland A."/>
            <person name="Larimer J."/>
            <person name="McCowan C."/>
            <person name="Murphy C."/>
            <person name="Pearson M."/>
            <person name="Poon T.W."/>
            <person name="Priest M."/>
            <person name="Roberts A."/>
            <person name="Saif S."/>
            <person name="Shea T."/>
            <person name="Sisk P."/>
            <person name="Sykes S."/>
            <person name="Wortman J."/>
            <person name="Nusbaum C."/>
            <person name="Birren B."/>
        </authorList>
    </citation>
    <scope>NUCLEOTIDE SEQUENCE [LARGE SCALE GENOMIC DNA]</scope>
    <source>
        <strain evidence="4">Epiroticus2</strain>
    </source>
</reference>
<dbReference type="PANTHER" id="PTHR43115">
    <property type="entry name" value="DEHYDROGENASE/REDUCTASE SDR FAMILY MEMBER 11"/>
    <property type="match status" value="1"/>
</dbReference>
<organism evidence="3 4">
    <name type="scientific">Anopheles epiroticus</name>
    <dbReference type="NCBI Taxonomy" id="199890"/>
    <lineage>
        <taxon>Eukaryota</taxon>
        <taxon>Metazoa</taxon>
        <taxon>Ecdysozoa</taxon>
        <taxon>Arthropoda</taxon>
        <taxon>Hexapoda</taxon>
        <taxon>Insecta</taxon>
        <taxon>Pterygota</taxon>
        <taxon>Neoptera</taxon>
        <taxon>Endopterygota</taxon>
        <taxon>Diptera</taxon>
        <taxon>Nematocera</taxon>
        <taxon>Culicoidea</taxon>
        <taxon>Culicidae</taxon>
        <taxon>Anophelinae</taxon>
        <taxon>Anopheles</taxon>
    </lineage>
</organism>
<evidence type="ECO:0000313" key="4">
    <source>
        <dbReference type="Proteomes" id="UP000075885"/>
    </source>
</evidence>
<dbReference type="PRINTS" id="PR00081">
    <property type="entry name" value="GDHRDH"/>
</dbReference>
<dbReference type="FunFam" id="3.40.50.720:FF:000047">
    <property type="entry name" value="NADP-dependent L-serine/L-allo-threonine dehydrogenase"/>
    <property type="match status" value="4"/>
</dbReference>
<reference evidence="3" key="2">
    <citation type="submission" date="2020-05" db="UniProtKB">
        <authorList>
            <consortium name="EnsemblMetazoa"/>
        </authorList>
    </citation>
    <scope>IDENTIFICATION</scope>
    <source>
        <strain evidence="3">Epiroticus2</strain>
    </source>
</reference>
<evidence type="ECO:0000313" key="3">
    <source>
        <dbReference type="EnsemblMetazoa" id="AEPI008393-PA"/>
    </source>
</evidence>